<comment type="caution">
    <text evidence="3">The sequence shown here is derived from an EMBL/GenBank/DDBJ whole genome shotgun (WGS) entry which is preliminary data.</text>
</comment>
<name>B7AUC8_9FIRM</name>
<dbReference type="Pfam" id="PF00534">
    <property type="entry name" value="Glycos_transf_1"/>
    <property type="match status" value="1"/>
</dbReference>
<organism evidence="3 4">
    <name type="scientific">[Bacteroides] pectinophilus ATCC 43243</name>
    <dbReference type="NCBI Taxonomy" id="483218"/>
    <lineage>
        <taxon>Bacteria</taxon>
        <taxon>Bacillati</taxon>
        <taxon>Bacillota</taxon>
        <taxon>Clostridia</taxon>
        <taxon>Eubacteriales</taxon>
    </lineage>
</organism>
<evidence type="ECO:0000256" key="1">
    <source>
        <dbReference type="ARBA" id="ARBA00022679"/>
    </source>
</evidence>
<dbReference type="Proteomes" id="UP000003136">
    <property type="component" value="Unassembled WGS sequence"/>
</dbReference>
<evidence type="ECO:0000259" key="2">
    <source>
        <dbReference type="Pfam" id="PF00534"/>
    </source>
</evidence>
<dbReference type="STRING" id="483218.BACPEC_02326"/>
<dbReference type="eggNOG" id="COG0438">
    <property type="taxonomic scope" value="Bacteria"/>
</dbReference>
<dbReference type="HOGENOM" id="CLU_009583_27_5_9"/>
<dbReference type="SUPFAM" id="SSF53756">
    <property type="entry name" value="UDP-Glycosyltransferase/glycogen phosphorylase"/>
    <property type="match status" value="1"/>
</dbReference>
<proteinExistence type="predicted"/>
<accession>B7AUC8</accession>
<dbReference type="PANTHER" id="PTHR46401">
    <property type="entry name" value="GLYCOSYLTRANSFERASE WBBK-RELATED"/>
    <property type="match status" value="1"/>
</dbReference>
<gene>
    <name evidence="3" type="ORF">BACPEC_02326</name>
</gene>
<dbReference type="CDD" id="cd03801">
    <property type="entry name" value="GT4_PimA-like"/>
    <property type="match status" value="1"/>
</dbReference>
<protein>
    <recommendedName>
        <fullName evidence="2">Glycosyl transferase family 1 domain-containing protein</fullName>
    </recommendedName>
</protein>
<dbReference type="GO" id="GO:0016757">
    <property type="term" value="F:glycosyltransferase activity"/>
    <property type="evidence" value="ECO:0007669"/>
    <property type="project" value="InterPro"/>
</dbReference>
<dbReference type="Gene3D" id="3.40.50.2000">
    <property type="entry name" value="Glycogen Phosphorylase B"/>
    <property type="match status" value="2"/>
</dbReference>
<dbReference type="InterPro" id="IPR001296">
    <property type="entry name" value="Glyco_trans_1"/>
</dbReference>
<feature type="domain" description="Glycosyl transferase family 1" evidence="2">
    <location>
        <begin position="179"/>
        <end position="333"/>
    </location>
</feature>
<keyword evidence="1" id="KW-0808">Transferase</keyword>
<dbReference type="GO" id="GO:0009103">
    <property type="term" value="P:lipopolysaccharide biosynthetic process"/>
    <property type="evidence" value="ECO:0007669"/>
    <property type="project" value="TreeGrafter"/>
</dbReference>
<keyword evidence="4" id="KW-1185">Reference proteome</keyword>
<reference evidence="3 4" key="2">
    <citation type="submission" date="2008-11" db="EMBL/GenBank/DDBJ databases">
        <authorList>
            <person name="Fulton L."/>
            <person name="Clifton S."/>
            <person name="Fulton B."/>
            <person name="Xu J."/>
            <person name="Minx P."/>
            <person name="Pepin K.H."/>
            <person name="Johnson M."/>
            <person name="Bhonagiri V."/>
            <person name="Nash W.E."/>
            <person name="Mardis E.R."/>
            <person name="Wilson R.K."/>
        </authorList>
    </citation>
    <scope>NUCLEOTIDE SEQUENCE [LARGE SCALE GENOMIC DNA]</scope>
    <source>
        <strain evidence="3 4">ATCC 43243</strain>
    </source>
</reference>
<dbReference type="EMBL" id="ABVQ01000037">
    <property type="protein sequence ID" value="EEC55819.1"/>
    <property type="molecule type" value="Genomic_DNA"/>
</dbReference>
<evidence type="ECO:0000313" key="3">
    <source>
        <dbReference type="EMBL" id="EEC55819.1"/>
    </source>
</evidence>
<dbReference type="AlphaFoldDB" id="B7AUC8"/>
<sequence>MVVYQLLATISFGDAVSNDTLALQEIIKKMGYKTAIFAENIDSRIPKGTAKNYSKLGRVDKNDIIIYHLSTGSKISRDFDKFKCRKIIIYHNITPPDYFKDYNDGSYRICKKGYEEVKSLADKTDYCIAVSEYNKQNLREMGFTCPIDVLPILIPFEDYDKKPNEEVIRKYSDDGWVNVLFTGRIAPNKKQEDVIRAFAYYKKYYNPKSRLFLVGSSGGMERYHRRLISYINALGVRDVIFPGHIKFDEILAYYRVADVFLCQSEHEGFCVPLVEAMKFAVPIVAYDSSAIAGTLGGSGILMKEKNPVLTAGVIDRVVKDEELRNSIIAGEKKRLEDFDNEKIAGRFEKLLADFIAKR</sequence>
<evidence type="ECO:0000313" key="4">
    <source>
        <dbReference type="Proteomes" id="UP000003136"/>
    </source>
</evidence>
<dbReference type="PANTHER" id="PTHR46401:SF2">
    <property type="entry name" value="GLYCOSYLTRANSFERASE WBBK-RELATED"/>
    <property type="match status" value="1"/>
</dbReference>
<reference evidence="3 4" key="1">
    <citation type="submission" date="2008-11" db="EMBL/GenBank/DDBJ databases">
        <title>Draft genome sequence of Bacteroides pectinophilus (ATCC 43243).</title>
        <authorList>
            <person name="Sudarsanam P."/>
            <person name="Ley R."/>
            <person name="Guruge J."/>
            <person name="Turnbaugh P.J."/>
            <person name="Mahowald M."/>
            <person name="Liep D."/>
            <person name="Gordon J."/>
        </authorList>
    </citation>
    <scope>NUCLEOTIDE SEQUENCE [LARGE SCALE GENOMIC DNA]</scope>
    <source>
        <strain evidence="3 4">ATCC 43243</strain>
    </source>
</reference>